<gene>
    <name evidence="4" type="ORF">BVU17_16080</name>
</gene>
<dbReference type="KEGG" id="hta:BVU17_16080"/>
<dbReference type="GO" id="GO:0016757">
    <property type="term" value="F:glycosyltransferase activity"/>
    <property type="evidence" value="ECO:0007669"/>
    <property type="project" value="InterPro"/>
</dbReference>
<evidence type="ECO:0000256" key="1">
    <source>
        <dbReference type="SAM" id="MobiDB-lite"/>
    </source>
</evidence>
<evidence type="ECO:0000313" key="5">
    <source>
        <dbReference type="Proteomes" id="UP000242917"/>
    </source>
</evidence>
<feature type="domain" description="Glycosyltransferase subfamily 4-like N-terminal" evidence="3">
    <location>
        <begin position="15"/>
        <end position="179"/>
    </location>
</feature>
<dbReference type="PANTHER" id="PTHR45947">
    <property type="entry name" value="SULFOQUINOVOSYL TRANSFERASE SQD2"/>
    <property type="match status" value="1"/>
</dbReference>
<proteinExistence type="predicted"/>
<dbReference type="CDD" id="cd03801">
    <property type="entry name" value="GT4_PimA-like"/>
    <property type="match status" value="1"/>
</dbReference>
<dbReference type="EMBL" id="CP019155">
    <property type="protein sequence ID" value="AUG49097.1"/>
    <property type="molecule type" value="Genomic_DNA"/>
</dbReference>
<dbReference type="Proteomes" id="UP000242917">
    <property type="component" value="Chromosome II"/>
</dbReference>
<dbReference type="OrthoDB" id="132546at2157"/>
<keyword evidence="4" id="KW-0808">Transferase</keyword>
<dbReference type="PANTHER" id="PTHR45947:SF3">
    <property type="entry name" value="SULFOQUINOVOSYL TRANSFERASE SQD2"/>
    <property type="match status" value="1"/>
</dbReference>
<feature type="region of interest" description="Disordered" evidence="1">
    <location>
        <begin position="368"/>
        <end position="400"/>
    </location>
</feature>
<protein>
    <submittedName>
        <fullName evidence="4">Glycosyl transferase family 1</fullName>
    </submittedName>
</protein>
<accession>A0A2H5A339</accession>
<evidence type="ECO:0000259" key="2">
    <source>
        <dbReference type="Pfam" id="PF00534"/>
    </source>
</evidence>
<feature type="domain" description="Glycosyl transferase family 1" evidence="2">
    <location>
        <begin position="194"/>
        <end position="348"/>
    </location>
</feature>
<dbReference type="InterPro" id="IPR001296">
    <property type="entry name" value="Glyco_trans_1"/>
</dbReference>
<evidence type="ECO:0000259" key="3">
    <source>
        <dbReference type="Pfam" id="PF13439"/>
    </source>
</evidence>
<organism evidence="4 5">
    <name type="scientific">Haloarcula taiwanensis</name>
    <dbReference type="NCBI Taxonomy" id="1932004"/>
    <lineage>
        <taxon>Archaea</taxon>
        <taxon>Methanobacteriati</taxon>
        <taxon>Methanobacteriota</taxon>
        <taxon>Stenosarchaea group</taxon>
        <taxon>Halobacteria</taxon>
        <taxon>Halobacteriales</taxon>
        <taxon>Haloarculaceae</taxon>
        <taxon>Haloarcula</taxon>
    </lineage>
</organism>
<dbReference type="AlphaFoldDB" id="A0A2H5A339"/>
<dbReference type="InterPro" id="IPR028098">
    <property type="entry name" value="Glyco_trans_4-like_N"/>
</dbReference>
<name>A0A2H5A339_9EURY</name>
<reference evidence="4 5" key="1">
    <citation type="submission" date="2017-01" db="EMBL/GenBank/DDBJ databases">
        <title>A Red Light-Sensitive Sensory Rhodopsin I From Haloarcula taiwanensis, A New Haloarchaeon Isolated From Taiwan.</title>
        <authorList>
            <person name="Yang C.-S."/>
            <person name="Han Y.-A."/>
            <person name="Chen P.-C."/>
            <person name="Ng W.V."/>
            <person name="Chen T.-W."/>
        </authorList>
    </citation>
    <scope>NUCLEOTIDE SEQUENCE [LARGE SCALE GENOMIC DNA]</scope>
    <source>
        <strain evidence="4 5">Taiwanensis</strain>
    </source>
</reference>
<dbReference type="SUPFAM" id="SSF53756">
    <property type="entry name" value="UDP-Glycosyltransferase/glycogen phosphorylase"/>
    <property type="match status" value="1"/>
</dbReference>
<dbReference type="Gene3D" id="3.40.50.2000">
    <property type="entry name" value="Glycogen Phosphorylase B"/>
    <property type="match status" value="2"/>
</dbReference>
<sequence length="400" mass="44745">MRILRVAQDIFPDKVGGAPYHIHALSRDQAEMGHDVTVLTVSNDQSLPQTEQRAGYTLVRLSPRIELFGNALFAGTVKYLRNAREYDVVHAHSHLFSSSNLTAAYSRVTDIPLAVTCHGLMSQRVPEWFSRFHLNTVGRFTYNAADVLFSYTALERERLRDLGVSSDIRVIHNGIDVDRFTPVGKTYDRITDATGPAVVFVGRLVEGKRPRDVLKAFQIVQDNIPEAKLFLCGDGPLRDKLEQIVERENMRESIRFLERVPYQEMPAVYRAADLFVLASRTEGFPRSVMESMACATPVLSTRLEQTEQVIEQAGQTVPVGDTTALAEAMSSMLDDRDALRKLGQAGREIVMREYDWSETVEQTTQALGTISTSTPSQQQVDSDQAEEQVIPAGSNTEHEQ</sequence>
<evidence type="ECO:0000313" key="4">
    <source>
        <dbReference type="EMBL" id="AUG49097.1"/>
    </source>
</evidence>
<dbReference type="InterPro" id="IPR050194">
    <property type="entry name" value="Glycosyltransferase_grp1"/>
</dbReference>
<dbReference type="Pfam" id="PF00534">
    <property type="entry name" value="Glycos_transf_1"/>
    <property type="match status" value="1"/>
</dbReference>
<feature type="compositionally biased region" description="Polar residues" evidence="1">
    <location>
        <begin position="368"/>
        <end position="382"/>
    </location>
</feature>
<dbReference type="Pfam" id="PF13439">
    <property type="entry name" value="Glyco_transf_4"/>
    <property type="match status" value="1"/>
</dbReference>
<keyword evidence="5" id="KW-1185">Reference proteome</keyword>